<feature type="signal peptide" evidence="1">
    <location>
        <begin position="1"/>
        <end position="19"/>
    </location>
</feature>
<evidence type="ECO:0000313" key="2">
    <source>
        <dbReference type="EMBL" id="ONM47591.1"/>
    </source>
</evidence>
<dbReference type="STRING" id="1538463.B0T36_10305"/>
<dbReference type="Proteomes" id="UP000188836">
    <property type="component" value="Unassembled WGS sequence"/>
</dbReference>
<name>A0A1W0BP12_9NOCA</name>
<dbReference type="OrthoDB" id="4570135at2"/>
<reference evidence="2 3" key="1">
    <citation type="journal article" date="2016" name="Antonie Van Leeuwenhoek">
        <title>Nocardia donostiensis sp. nov., isolated from human respiratory specimens.</title>
        <authorList>
            <person name="Ercibengoa M."/>
            <person name="Bell M."/>
            <person name="Marimon J.M."/>
            <person name="Humrighouse B."/>
            <person name="Klenk H.P."/>
            <person name="Potter G."/>
            <person name="Perez-Trallero E."/>
        </authorList>
    </citation>
    <scope>NUCLEOTIDE SEQUENCE [LARGE SCALE GENOMIC DNA]</scope>
    <source>
        <strain evidence="2 3">X1655</strain>
    </source>
</reference>
<dbReference type="InterPro" id="IPR027584">
    <property type="entry name" value="TrbK_RP4"/>
</dbReference>
<keyword evidence="1" id="KW-0732">Signal</keyword>
<feature type="chain" id="PRO_5039056476" evidence="1">
    <location>
        <begin position="20"/>
        <end position="97"/>
    </location>
</feature>
<evidence type="ECO:0000313" key="3">
    <source>
        <dbReference type="Proteomes" id="UP000188836"/>
    </source>
</evidence>
<dbReference type="NCBIfam" id="TIGR04359">
    <property type="entry name" value="TrbK_RP4"/>
    <property type="match status" value="1"/>
</dbReference>
<gene>
    <name evidence="2" type="ORF">B0T46_16995</name>
</gene>
<dbReference type="AlphaFoldDB" id="A0A1W0BP12"/>
<dbReference type="RefSeq" id="WP_077118345.1">
    <property type="nucleotide sequence ID" value="NZ_LOKT01000006.1"/>
</dbReference>
<comment type="caution">
    <text evidence="2">The sequence shown here is derived from an EMBL/GenBank/DDBJ whole genome shotgun (WGS) entry which is preliminary data.</text>
</comment>
<protein>
    <submittedName>
        <fullName evidence="2">Entry exclusion lipoprotein TrbK</fullName>
    </submittedName>
</protein>
<organism evidence="2 3">
    <name type="scientific">Nocardia donostiensis</name>
    <dbReference type="NCBI Taxonomy" id="1538463"/>
    <lineage>
        <taxon>Bacteria</taxon>
        <taxon>Bacillati</taxon>
        <taxon>Actinomycetota</taxon>
        <taxon>Actinomycetes</taxon>
        <taxon>Mycobacteriales</taxon>
        <taxon>Nocardiaceae</taxon>
        <taxon>Nocardia</taxon>
    </lineage>
</organism>
<evidence type="ECO:0000256" key="1">
    <source>
        <dbReference type="SAM" id="SignalP"/>
    </source>
</evidence>
<keyword evidence="3" id="KW-1185">Reference proteome</keyword>
<sequence>MKRISAIVSATAAVAFLLAGCGSDEETAPDAAQTTCREFKALDNDAQKSLIEQILTENPDSPFAGSPNVALGTAKLVCNAESVADTPVADAAGILVD</sequence>
<proteinExistence type="predicted"/>
<dbReference type="EMBL" id="MUMY01000014">
    <property type="protein sequence ID" value="ONM47591.1"/>
    <property type="molecule type" value="Genomic_DNA"/>
</dbReference>
<keyword evidence="2" id="KW-0449">Lipoprotein</keyword>
<accession>A0A1W0BP12</accession>
<dbReference type="PROSITE" id="PS51257">
    <property type="entry name" value="PROKAR_LIPOPROTEIN"/>
    <property type="match status" value="1"/>
</dbReference>